<accession>A0A1I6Y9M3</accession>
<sequence length="311" mass="33979">MPSSDRTSPGVAWTDRGDRADWELWLGAADPRLGAMPRVSKLVRYPIKGCAGNSLSGVDLTPSGPRHDRAFMVTDENGVFRTQRGSPALARVRPEIDHDGGLLTLRGEGVEELILGVDTEPPRREVTLHGMSYRGIDQGEEAAEWFSEVIGAHCRLVCVPPEHERTTDGLTPGTSAYADSCPLLVLSESTLEELNGRLAARGESGLPMDRFRPNIVISGWRRPHTEDLARRVTIGETELGYAKPAKRCGVTRVDQRSGVKRGPEPIRTLAEYRTSATRTGVFLGSKFAVLRTGKLSLGDEVLVDVWGESEL</sequence>
<dbReference type="PROSITE" id="PS51340">
    <property type="entry name" value="MOSC"/>
    <property type="match status" value="1"/>
</dbReference>
<evidence type="ECO:0000313" key="3">
    <source>
        <dbReference type="Proteomes" id="UP000199165"/>
    </source>
</evidence>
<protein>
    <recommendedName>
        <fullName evidence="1">MOSC domain-containing protein</fullName>
    </recommendedName>
</protein>
<dbReference type="STRING" id="995060.SAMN04487904_102305"/>
<dbReference type="InterPro" id="IPR005303">
    <property type="entry name" value="MOCOS_middle"/>
</dbReference>
<dbReference type="PANTHER" id="PTHR14237:SF19">
    <property type="entry name" value="MITOCHONDRIAL AMIDOXIME REDUCING COMPONENT 1"/>
    <property type="match status" value="1"/>
</dbReference>
<dbReference type="SUPFAM" id="SSF141673">
    <property type="entry name" value="MOSC N-terminal domain-like"/>
    <property type="match status" value="1"/>
</dbReference>
<dbReference type="GO" id="GO:0030151">
    <property type="term" value="F:molybdenum ion binding"/>
    <property type="evidence" value="ECO:0007669"/>
    <property type="project" value="InterPro"/>
</dbReference>
<dbReference type="Pfam" id="PF03473">
    <property type="entry name" value="MOSC"/>
    <property type="match status" value="1"/>
</dbReference>
<dbReference type="PANTHER" id="PTHR14237">
    <property type="entry name" value="MOLYBDOPTERIN COFACTOR SULFURASE MOSC"/>
    <property type="match status" value="1"/>
</dbReference>
<evidence type="ECO:0000313" key="2">
    <source>
        <dbReference type="EMBL" id="SFT46864.1"/>
    </source>
</evidence>
<dbReference type="Pfam" id="PF03476">
    <property type="entry name" value="MOSC_N"/>
    <property type="match status" value="1"/>
</dbReference>
<reference evidence="3" key="1">
    <citation type="submission" date="2016-10" db="EMBL/GenBank/DDBJ databases">
        <authorList>
            <person name="Varghese N."/>
            <person name="Submissions S."/>
        </authorList>
    </citation>
    <scope>NUCLEOTIDE SEQUENCE [LARGE SCALE GENOMIC DNA]</scope>
    <source>
        <strain evidence="3">DSM 45501</strain>
    </source>
</reference>
<dbReference type="SUPFAM" id="SSF50800">
    <property type="entry name" value="PK beta-barrel domain-like"/>
    <property type="match status" value="1"/>
</dbReference>
<dbReference type="InterPro" id="IPR011037">
    <property type="entry name" value="Pyrv_Knase-like_insert_dom_sf"/>
</dbReference>
<dbReference type="GO" id="GO:0003824">
    <property type="term" value="F:catalytic activity"/>
    <property type="evidence" value="ECO:0007669"/>
    <property type="project" value="InterPro"/>
</dbReference>
<feature type="domain" description="MOSC" evidence="1">
    <location>
        <begin position="156"/>
        <end position="304"/>
    </location>
</feature>
<keyword evidence="3" id="KW-1185">Reference proteome</keyword>
<dbReference type="Proteomes" id="UP000199165">
    <property type="component" value="Unassembled WGS sequence"/>
</dbReference>
<name>A0A1I6Y9M3_9ACTN</name>
<organism evidence="2 3">
    <name type="scientific">Actinopolyspora righensis</name>
    <dbReference type="NCBI Taxonomy" id="995060"/>
    <lineage>
        <taxon>Bacteria</taxon>
        <taxon>Bacillati</taxon>
        <taxon>Actinomycetota</taxon>
        <taxon>Actinomycetes</taxon>
        <taxon>Actinopolysporales</taxon>
        <taxon>Actinopolysporaceae</taxon>
        <taxon>Actinopolyspora</taxon>
        <taxon>Actinopolyspora alba group</taxon>
    </lineage>
</organism>
<evidence type="ECO:0000259" key="1">
    <source>
        <dbReference type="PROSITE" id="PS51340"/>
    </source>
</evidence>
<dbReference type="AlphaFoldDB" id="A0A1I6Y9M3"/>
<dbReference type="InterPro" id="IPR005302">
    <property type="entry name" value="MoCF_Sase_C"/>
</dbReference>
<dbReference type="EMBL" id="FPAT01000002">
    <property type="protein sequence ID" value="SFT46864.1"/>
    <property type="molecule type" value="Genomic_DNA"/>
</dbReference>
<dbReference type="GO" id="GO:0030170">
    <property type="term" value="F:pyridoxal phosphate binding"/>
    <property type="evidence" value="ECO:0007669"/>
    <property type="project" value="InterPro"/>
</dbReference>
<gene>
    <name evidence="2" type="ORF">SAMN04487904_102305</name>
</gene>
<proteinExistence type="predicted"/>